<reference evidence="3" key="1">
    <citation type="submission" date="2018-08" db="EMBL/GenBank/DDBJ databases">
        <authorList>
            <person name="Rossello M."/>
        </authorList>
    </citation>
    <scope>NUCLEOTIDE SEQUENCE [LARGE SCALE GENOMIC DNA]</scope>
    <source>
        <strain evidence="3">cv. Chinese Spring</strain>
    </source>
</reference>
<dbReference type="Gramene" id="TraesCS5A03G0782600.1">
    <property type="protein sequence ID" value="TraesCS5A03G0782600.1.CDS"/>
    <property type="gene ID" value="TraesCS5A03G0782600"/>
</dbReference>
<keyword evidence="4" id="KW-1185">Reference proteome</keyword>
<evidence type="ECO:0000259" key="2">
    <source>
        <dbReference type="Pfam" id="PF07762"/>
    </source>
</evidence>
<evidence type="ECO:0000313" key="4">
    <source>
        <dbReference type="Proteomes" id="UP000019116"/>
    </source>
</evidence>
<name>A0A3B6KN14_WHEAT</name>
<feature type="region of interest" description="Disordered" evidence="1">
    <location>
        <begin position="1"/>
        <end position="20"/>
    </location>
</feature>
<dbReference type="PANTHER" id="PTHR33074:SF137">
    <property type="entry name" value="DUF1618 DOMAIN-CONTAINING PROTEIN"/>
    <property type="match status" value="1"/>
</dbReference>
<feature type="domain" description="DUF1618" evidence="2">
    <location>
        <begin position="112"/>
        <end position="250"/>
    </location>
</feature>
<organism evidence="3">
    <name type="scientific">Triticum aestivum</name>
    <name type="common">Wheat</name>
    <dbReference type="NCBI Taxonomy" id="4565"/>
    <lineage>
        <taxon>Eukaryota</taxon>
        <taxon>Viridiplantae</taxon>
        <taxon>Streptophyta</taxon>
        <taxon>Embryophyta</taxon>
        <taxon>Tracheophyta</taxon>
        <taxon>Spermatophyta</taxon>
        <taxon>Magnoliopsida</taxon>
        <taxon>Liliopsida</taxon>
        <taxon>Poales</taxon>
        <taxon>Poaceae</taxon>
        <taxon>BOP clade</taxon>
        <taxon>Pooideae</taxon>
        <taxon>Triticodae</taxon>
        <taxon>Triticeae</taxon>
        <taxon>Triticinae</taxon>
        <taxon>Triticum</taxon>
    </lineage>
</organism>
<dbReference type="EnsemblPlants" id="TraesCS5A02G322200.1">
    <property type="protein sequence ID" value="TraesCS5A02G322200.1"/>
    <property type="gene ID" value="TraesCS5A02G322200"/>
</dbReference>
<proteinExistence type="predicted"/>
<evidence type="ECO:0000313" key="3">
    <source>
        <dbReference type="EnsemblPlants" id="TraesCS5A02G322200.1"/>
    </source>
</evidence>
<dbReference type="Gramene" id="TraesCS5A02G322200.1">
    <property type="protein sequence ID" value="TraesCS5A02G322200.1"/>
    <property type="gene ID" value="TraesCS5A02G322200"/>
</dbReference>
<protein>
    <recommendedName>
        <fullName evidence="2">DUF1618 domain-containing protein</fullName>
    </recommendedName>
</protein>
<evidence type="ECO:0000256" key="1">
    <source>
        <dbReference type="SAM" id="MobiDB-lite"/>
    </source>
</evidence>
<accession>A0A3B6KN14</accession>
<reference evidence="3" key="2">
    <citation type="submission" date="2018-10" db="UniProtKB">
        <authorList>
            <consortium name="EnsemblPlants"/>
        </authorList>
    </citation>
    <scope>IDENTIFICATION</scope>
</reference>
<dbReference type="STRING" id="4565.A0A3B6KN14"/>
<dbReference type="Proteomes" id="UP000019116">
    <property type="component" value="Chromosome 5A"/>
</dbReference>
<dbReference type="InterPro" id="IPR011676">
    <property type="entry name" value="DUF1618"/>
</dbReference>
<dbReference type="PANTHER" id="PTHR33074">
    <property type="entry name" value="EXPRESSED PROTEIN-RELATED"/>
    <property type="match status" value="1"/>
</dbReference>
<sequence>MEEDGGPPIHLENDGQDTPPESILLDVRGYVDARTNAYAYLPAVLLSVTREVRGDKHLEYFVYQAAGATSTLRLLPDPRPLEWMHVDERERFCYFRPSKVLAIGGERGSMAWADLRKGILTCALLGLDDANGAVLGHIPLPQAERKGRSEDVWGWDVAIVQGRIKFFEMRFKLKGQGLTSTTALVTKCWKSTAWEKADPCQQWRKDCGLNIFKVPVGMSHPELSSHLHDMGKLNGRSQPAICLHEEDVVYIMVRAERNPDLKFHEENAGNGMAESRRAWILAIDVRKKTLREVATLDAGRTDALEFSLPSEWDIQVQYMSCIESSNSNR</sequence>
<dbReference type="AlphaFoldDB" id="A0A3B6KN14"/>
<dbReference type="Pfam" id="PF07762">
    <property type="entry name" value="DUF1618"/>
    <property type="match status" value="1"/>
</dbReference>